<feature type="transmembrane region" description="Helical" evidence="2">
    <location>
        <begin position="34"/>
        <end position="52"/>
    </location>
</feature>
<feature type="transmembrane region" description="Helical" evidence="2">
    <location>
        <begin position="221"/>
        <end position="238"/>
    </location>
</feature>
<keyword evidence="2" id="KW-0812">Transmembrane</keyword>
<dbReference type="InterPro" id="IPR036938">
    <property type="entry name" value="PAP2/HPO_sf"/>
</dbReference>
<feature type="transmembrane region" description="Helical" evidence="2">
    <location>
        <begin position="118"/>
        <end position="138"/>
    </location>
</feature>
<evidence type="ECO:0000313" key="4">
    <source>
        <dbReference type="EMBL" id="MBS2962855.1"/>
    </source>
</evidence>
<dbReference type="AlphaFoldDB" id="A0A8J7WL52"/>
<name>A0A8J7WL52_9ACTN</name>
<feature type="region of interest" description="Disordered" evidence="1">
    <location>
        <begin position="248"/>
        <end position="291"/>
    </location>
</feature>
<dbReference type="SUPFAM" id="SSF48317">
    <property type="entry name" value="Acid phosphatase/Vanadium-dependent haloperoxidase"/>
    <property type="match status" value="1"/>
</dbReference>
<protein>
    <submittedName>
        <fullName evidence="4">Phosphatase PAP2 family protein</fullName>
    </submittedName>
</protein>
<organism evidence="4 5">
    <name type="scientific">Actinocrinis puniceicyclus</name>
    <dbReference type="NCBI Taxonomy" id="977794"/>
    <lineage>
        <taxon>Bacteria</taxon>
        <taxon>Bacillati</taxon>
        <taxon>Actinomycetota</taxon>
        <taxon>Actinomycetes</taxon>
        <taxon>Catenulisporales</taxon>
        <taxon>Actinospicaceae</taxon>
        <taxon>Actinocrinis</taxon>
    </lineage>
</organism>
<evidence type="ECO:0000313" key="5">
    <source>
        <dbReference type="Proteomes" id="UP000677913"/>
    </source>
</evidence>
<keyword evidence="5" id="KW-1185">Reference proteome</keyword>
<evidence type="ECO:0000256" key="2">
    <source>
        <dbReference type="SAM" id="Phobius"/>
    </source>
</evidence>
<accession>A0A8J7WL52</accession>
<keyword evidence="2" id="KW-1133">Transmembrane helix</keyword>
<feature type="domain" description="Phosphatidic acid phosphatase type 2/haloperoxidase" evidence="3">
    <location>
        <begin position="120"/>
        <end position="238"/>
    </location>
</feature>
<dbReference type="Proteomes" id="UP000677913">
    <property type="component" value="Unassembled WGS sequence"/>
</dbReference>
<comment type="caution">
    <text evidence="4">The sequence shown here is derived from an EMBL/GenBank/DDBJ whole genome shotgun (WGS) entry which is preliminary data.</text>
</comment>
<feature type="transmembrane region" description="Helical" evidence="2">
    <location>
        <begin position="158"/>
        <end position="182"/>
    </location>
</feature>
<keyword evidence="2" id="KW-0472">Membrane</keyword>
<dbReference type="Gene3D" id="1.20.144.10">
    <property type="entry name" value="Phosphatidic acid phosphatase type 2/haloperoxidase"/>
    <property type="match status" value="1"/>
</dbReference>
<feature type="region of interest" description="Disordered" evidence="1">
    <location>
        <begin position="1"/>
        <end position="24"/>
    </location>
</feature>
<gene>
    <name evidence="4" type="ORF">KGA66_07365</name>
</gene>
<dbReference type="RefSeq" id="WP_211465969.1">
    <property type="nucleotide sequence ID" value="NZ_JAGSXH010000016.1"/>
</dbReference>
<evidence type="ECO:0000259" key="3">
    <source>
        <dbReference type="Pfam" id="PF01569"/>
    </source>
</evidence>
<feature type="transmembrane region" description="Helical" evidence="2">
    <location>
        <begin position="91"/>
        <end position="111"/>
    </location>
</feature>
<evidence type="ECO:0000256" key="1">
    <source>
        <dbReference type="SAM" id="MobiDB-lite"/>
    </source>
</evidence>
<proteinExistence type="predicted"/>
<sequence length="291" mass="31815">MRRIPTTNGPAAPSAETSPLGAPRPAPRWNHDRWWLAPLLLLLGFGLLLWQVKAHGPVTRFDLRLRNGIQDDARDPSLSWMYRPARGMADLGDQTIALSALFVTTAVALRATRSWRPALVAAAALAALATVIPLKLWIDRPGPSRSTLGDAALGFFPSGHTADAVLCYGTSALLLCVFVIPHARVRYRNLLPRAVSAAAAVLVLLTIFGLLWSNFHWLSDTLGSLCWCGAALLILRRVTLSRPLSSRRAAAGEESDDREKIDSRRTESGRRPGSWRALRKRRVRRSGGSPG</sequence>
<feature type="transmembrane region" description="Helical" evidence="2">
    <location>
        <begin position="194"/>
        <end position="215"/>
    </location>
</feature>
<reference evidence="4" key="1">
    <citation type="submission" date="2021-04" db="EMBL/GenBank/DDBJ databases">
        <title>Genome based classification of Actinospica acidithermotolerans sp. nov., an actinobacterium isolated from an Indonesian hot spring.</title>
        <authorList>
            <person name="Kusuma A.B."/>
            <person name="Putra K.E."/>
            <person name="Nafisah S."/>
            <person name="Loh J."/>
            <person name="Nouioui I."/>
            <person name="Goodfellow M."/>
        </authorList>
    </citation>
    <scope>NUCLEOTIDE SEQUENCE</scope>
    <source>
        <strain evidence="4">DSM 45618</strain>
    </source>
</reference>
<dbReference type="EMBL" id="JAGSXH010000016">
    <property type="protein sequence ID" value="MBS2962855.1"/>
    <property type="molecule type" value="Genomic_DNA"/>
</dbReference>
<dbReference type="Pfam" id="PF01569">
    <property type="entry name" value="PAP2"/>
    <property type="match status" value="1"/>
</dbReference>
<feature type="compositionally biased region" description="Basic and acidic residues" evidence="1">
    <location>
        <begin position="257"/>
        <end position="270"/>
    </location>
</feature>
<dbReference type="InterPro" id="IPR000326">
    <property type="entry name" value="PAP2/HPO"/>
</dbReference>